<proteinExistence type="predicted"/>
<evidence type="ECO:0000313" key="1">
    <source>
        <dbReference type="EMBL" id="PTD04776.1"/>
    </source>
</evidence>
<protein>
    <submittedName>
        <fullName evidence="1">Uncharacterized protein</fullName>
    </submittedName>
</protein>
<dbReference type="AlphaFoldDB" id="A0A2T4GMI9"/>
<dbReference type="EMBL" id="PVEM01000012">
    <property type="protein sequence ID" value="PTD04776.1"/>
    <property type="molecule type" value="Genomic_DNA"/>
</dbReference>
<sequence length="135" mass="15043">MISPVSTNDTRFCRVHGWWYVPDMKSTLCFARCFQGDGVQVETSGPLYLLRSNYAIALMNSNLALSGNTVRFGASDRNKTNDLVDGFKTANMSTTYSSHDCIMNSALDFLVYLFVPGKLLRSYSDSLHYDANLSA</sequence>
<keyword evidence="2" id="KW-1185">Reference proteome</keyword>
<accession>A0A2T4GMI9</accession>
<comment type="caution">
    <text evidence="1">The sequence shown here is derived from an EMBL/GenBank/DDBJ whole genome shotgun (WGS) entry which is preliminary data.</text>
</comment>
<dbReference type="Proteomes" id="UP000241587">
    <property type="component" value="Unassembled WGS sequence"/>
</dbReference>
<reference evidence="1 2" key="1">
    <citation type="submission" date="2018-02" db="EMBL/GenBank/DDBJ databases">
        <title>Fusarium culmorum secondary metabolites in fungal-bacterial-plant interactions.</title>
        <authorList>
            <person name="Schmidt R."/>
        </authorList>
    </citation>
    <scope>NUCLEOTIDE SEQUENCE [LARGE SCALE GENOMIC DNA]</scope>
    <source>
        <strain evidence="1 2">PV</strain>
    </source>
</reference>
<dbReference type="OrthoDB" id="10310176at2759"/>
<name>A0A2T4GMI9_FUSCU</name>
<dbReference type="OMA" id="SSHDCIM"/>
<evidence type="ECO:0000313" key="2">
    <source>
        <dbReference type="Proteomes" id="UP000241587"/>
    </source>
</evidence>
<gene>
    <name evidence="1" type="ORF">FCULG_00002383</name>
</gene>
<organism evidence="1 2">
    <name type="scientific">Fusarium culmorum</name>
    <dbReference type="NCBI Taxonomy" id="5516"/>
    <lineage>
        <taxon>Eukaryota</taxon>
        <taxon>Fungi</taxon>
        <taxon>Dikarya</taxon>
        <taxon>Ascomycota</taxon>
        <taxon>Pezizomycotina</taxon>
        <taxon>Sordariomycetes</taxon>
        <taxon>Hypocreomycetidae</taxon>
        <taxon>Hypocreales</taxon>
        <taxon>Nectriaceae</taxon>
        <taxon>Fusarium</taxon>
    </lineage>
</organism>